<dbReference type="Pfam" id="PF13602">
    <property type="entry name" value="ADH_zinc_N_2"/>
    <property type="match status" value="1"/>
</dbReference>
<evidence type="ECO:0008006" key="3">
    <source>
        <dbReference type="Google" id="ProtNLM"/>
    </source>
</evidence>
<accession>A0A0X8JEN4</accession>
<dbReference type="Gene3D" id="3.40.50.720">
    <property type="entry name" value="NAD(P)-binding Rossmann-like Domain"/>
    <property type="match status" value="1"/>
</dbReference>
<dbReference type="RefSeq" id="WP_067942142.1">
    <property type="nucleotide sequence ID" value="NZ_CP014228.1"/>
</dbReference>
<dbReference type="STRING" id="111015.AXF14_07500"/>
<proteinExistence type="predicted"/>
<dbReference type="AlphaFoldDB" id="A0A0X8JEN4"/>
<dbReference type="KEGG" id="ard:AXF14_07500"/>
<dbReference type="Gene3D" id="3.90.180.10">
    <property type="entry name" value="Medium-chain alcohol dehydrogenases, catalytic domain"/>
    <property type="match status" value="1"/>
</dbReference>
<protein>
    <recommendedName>
        <fullName evidence="3">Alcohol dehydrogenase-like C-terminal domain-containing protein</fullName>
    </recommendedName>
</protein>
<keyword evidence="2" id="KW-1185">Reference proteome</keyword>
<gene>
    <name evidence="1" type="ORF">AXF14_07500</name>
</gene>
<organism evidence="1 2">
    <name type="scientific">Actinomyces radicidentis</name>
    <dbReference type="NCBI Taxonomy" id="111015"/>
    <lineage>
        <taxon>Bacteria</taxon>
        <taxon>Bacillati</taxon>
        <taxon>Actinomycetota</taxon>
        <taxon>Actinomycetes</taxon>
        <taxon>Actinomycetales</taxon>
        <taxon>Actinomycetaceae</taxon>
        <taxon>Actinomyces</taxon>
    </lineage>
</organism>
<dbReference type="EMBL" id="CP014228">
    <property type="protein sequence ID" value="AMD87457.1"/>
    <property type="molecule type" value="Genomic_DNA"/>
</dbReference>
<reference evidence="2" key="1">
    <citation type="submission" date="2016-02" db="EMBL/GenBank/DDBJ databases">
        <authorList>
            <person name="Holder M.E."/>
            <person name="Ajami N.J."/>
            <person name="Petrosino J.F."/>
        </authorList>
    </citation>
    <scope>NUCLEOTIDE SEQUENCE [LARGE SCALE GENOMIC DNA]</scope>
    <source>
        <strain evidence="2">CCUG 36733</strain>
    </source>
</reference>
<name>A0A0X8JEN4_ACTRD</name>
<sequence>MEVLRRGITYCFLFIAPDGEGLREVSALVASGAIHPVIDRVLPFEQAVEALDQLLAGGTKGKVLVSTAPAAVTDRN</sequence>
<evidence type="ECO:0000313" key="2">
    <source>
        <dbReference type="Proteomes" id="UP000065220"/>
    </source>
</evidence>
<dbReference type="Proteomes" id="UP000065220">
    <property type="component" value="Chromosome"/>
</dbReference>
<evidence type="ECO:0000313" key="1">
    <source>
        <dbReference type="EMBL" id="AMD87457.1"/>
    </source>
</evidence>